<dbReference type="Proteomes" id="UP001642409">
    <property type="component" value="Unassembled WGS sequence"/>
</dbReference>
<reference evidence="2" key="1">
    <citation type="submission" date="2023-06" db="EMBL/GenBank/DDBJ databases">
        <authorList>
            <person name="Kurt Z."/>
        </authorList>
    </citation>
    <scope>NUCLEOTIDE SEQUENCE</scope>
</reference>
<organism evidence="2">
    <name type="scientific">Hexamita inflata</name>
    <dbReference type="NCBI Taxonomy" id="28002"/>
    <lineage>
        <taxon>Eukaryota</taxon>
        <taxon>Metamonada</taxon>
        <taxon>Diplomonadida</taxon>
        <taxon>Hexamitidae</taxon>
        <taxon>Hexamitinae</taxon>
        <taxon>Hexamita</taxon>
    </lineage>
</organism>
<evidence type="ECO:0000313" key="3">
    <source>
        <dbReference type="EMBL" id="CAL6109675.1"/>
    </source>
</evidence>
<dbReference type="EMBL" id="CATOUU010000366">
    <property type="protein sequence ID" value="CAI9926200.1"/>
    <property type="molecule type" value="Genomic_DNA"/>
</dbReference>
<reference evidence="3 4" key="2">
    <citation type="submission" date="2024-07" db="EMBL/GenBank/DDBJ databases">
        <authorList>
            <person name="Akdeniz Z."/>
        </authorList>
    </citation>
    <scope>NUCLEOTIDE SEQUENCE [LARGE SCALE GENOMIC DNA]</scope>
</reference>
<protein>
    <submittedName>
        <fullName evidence="3">Hypothetical_protein</fullName>
    </submittedName>
</protein>
<accession>A0AA86TS12</accession>
<keyword evidence="1" id="KW-1133">Transmembrane helix</keyword>
<keyword evidence="1" id="KW-0812">Transmembrane</keyword>
<proteinExistence type="predicted"/>
<dbReference type="AlphaFoldDB" id="A0AA86TS12"/>
<dbReference type="EMBL" id="CAXDID020000673">
    <property type="protein sequence ID" value="CAL6109675.1"/>
    <property type="molecule type" value="Genomic_DNA"/>
</dbReference>
<name>A0AA86TS12_9EUKA</name>
<evidence type="ECO:0000313" key="4">
    <source>
        <dbReference type="Proteomes" id="UP001642409"/>
    </source>
</evidence>
<evidence type="ECO:0000256" key="1">
    <source>
        <dbReference type="SAM" id="Phobius"/>
    </source>
</evidence>
<keyword evidence="4" id="KW-1185">Reference proteome</keyword>
<gene>
    <name evidence="2" type="ORF">HINF_LOCUS13845</name>
    <name evidence="3" type="ORF">HINF_LOCUS75558</name>
</gene>
<comment type="caution">
    <text evidence="2">The sequence shown here is derived from an EMBL/GenBank/DDBJ whole genome shotgun (WGS) entry which is preliminary data.</text>
</comment>
<feature type="transmembrane region" description="Helical" evidence="1">
    <location>
        <begin position="6"/>
        <end position="28"/>
    </location>
</feature>
<evidence type="ECO:0000313" key="2">
    <source>
        <dbReference type="EMBL" id="CAI9926200.1"/>
    </source>
</evidence>
<keyword evidence="1" id="KW-0472">Membrane</keyword>
<sequence>MPILYQTSLTITGDIVFVLDALSIFLYISSQNQLARQQRSMKTIKQQKTKTKSDNSSTSEEELLIYQIQYKMHQSANIIEAVLLFHPVYEIITFRNRRCYYNRASCHISNRHTVIQRRRDSGLYQFGYNDSYVIRIICMKTQK</sequence>